<gene>
    <name evidence="9" type="primary">ribB</name>
    <name evidence="9" type="ORF">ACFQH9_25085</name>
</gene>
<dbReference type="SUPFAM" id="SSF142695">
    <property type="entry name" value="RibA-like"/>
    <property type="match status" value="1"/>
</dbReference>
<dbReference type="PANTHER" id="PTHR21327">
    <property type="entry name" value="GTP CYCLOHYDROLASE II-RELATED"/>
    <property type="match status" value="1"/>
</dbReference>
<evidence type="ECO:0000313" key="10">
    <source>
        <dbReference type="Proteomes" id="UP001596119"/>
    </source>
</evidence>
<dbReference type="NCBIfam" id="TIGR00506">
    <property type="entry name" value="ribB"/>
    <property type="match status" value="1"/>
</dbReference>
<accession>A0ABW1IH13</accession>
<dbReference type="Gene3D" id="3.40.50.10990">
    <property type="entry name" value="GTP cyclohydrolase II"/>
    <property type="match status" value="1"/>
</dbReference>
<evidence type="ECO:0000256" key="3">
    <source>
        <dbReference type="ARBA" id="ARBA00004904"/>
    </source>
</evidence>
<dbReference type="InterPro" id="IPR032677">
    <property type="entry name" value="GTP_cyclohydro_II"/>
</dbReference>
<name>A0ABW1IH13_9PSEU</name>
<dbReference type="EC" id="4.1.99.12" evidence="5"/>
<dbReference type="Gene3D" id="3.90.870.10">
    <property type="entry name" value="DHBP synthase"/>
    <property type="match status" value="1"/>
</dbReference>
<dbReference type="InterPro" id="IPR036144">
    <property type="entry name" value="RibA-like_sf"/>
</dbReference>
<evidence type="ECO:0000256" key="6">
    <source>
        <dbReference type="ARBA" id="ARBA00022619"/>
    </source>
</evidence>
<evidence type="ECO:0000256" key="7">
    <source>
        <dbReference type="ARBA" id="ARBA00022723"/>
    </source>
</evidence>
<comment type="function">
    <text evidence="2">Catalyzes the conversion of D-ribulose 5-phosphate to formate and 3,4-dihydroxy-2-butanone 4-phosphate.</text>
</comment>
<evidence type="ECO:0000313" key="9">
    <source>
        <dbReference type="EMBL" id="MFC5951544.1"/>
    </source>
</evidence>
<organism evidence="9 10">
    <name type="scientific">Pseudonocardia lutea</name>
    <dbReference type="NCBI Taxonomy" id="2172015"/>
    <lineage>
        <taxon>Bacteria</taxon>
        <taxon>Bacillati</taxon>
        <taxon>Actinomycetota</taxon>
        <taxon>Actinomycetes</taxon>
        <taxon>Pseudonocardiales</taxon>
        <taxon>Pseudonocardiaceae</taxon>
        <taxon>Pseudonocardia</taxon>
    </lineage>
</organism>
<dbReference type="GO" id="GO:0008686">
    <property type="term" value="F:3,4-dihydroxy-2-butanone-4-phosphate synthase activity"/>
    <property type="evidence" value="ECO:0007669"/>
    <property type="project" value="UniProtKB-EC"/>
</dbReference>
<comment type="similarity">
    <text evidence="4">In the N-terminal section; belongs to the DHBP synthase family.</text>
</comment>
<dbReference type="Pfam" id="PF00926">
    <property type="entry name" value="DHBP_synthase"/>
    <property type="match status" value="1"/>
</dbReference>
<dbReference type="PANTHER" id="PTHR21327:SF18">
    <property type="entry name" value="3,4-DIHYDROXY-2-BUTANONE 4-PHOSPHATE SYNTHASE"/>
    <property type="match status" value="1"/>
</dbReference>
<evidence type="ECO:0000256" key="4">
    <source>
        <dbReference type="ARBA" id="ARBA00005520"/>
    </source>
</evidence>
<comment type="catalytic activity">
    <reaction evidence="1">
        <text>D-ribulose 5-phosphate = (2S)-2-hydroxy-3-oxobutyl phosphate + formate + H(+)</text>
        <dbReference type="Rhea" id="RHEA:18457"/>
        <dbReference type="ChEBI" id="CHEBI:15378"/>
        <dbReference type="ChEBI" id="CHEBI:15740"/>
        <dbReference type="ChEBI" id="CHEBI:58121"/>
        <dbReference type="ChEBI" id="CHEBI:58830"/>
        <dbReference type="EC" id="4.1.99.12"/>
    </reaction>
</comment>
<reference evidence="10" key="1">
    <citation type="journal article" date="2019" name="Int. J. Syst. Evol. Microbiol.">
        <title>The Global Catalogue of Microorganisms (GCM) 10K type strain sequencing project: providing services to taxonomists for standard genome sequencing and annotation.</title>
        <authorList>
            <consortium name="The Broad Institute Genomics Platform"/>
            <consortium name="The Broad Institute Genome Sequencing Center for Infectious Disease"/>
            <person name="Wu L."/>
            <person name="Ma J."/>
        </authorList>
    </citation>
    <scope>NUCLEOTIDE SEQUENCE [LARGE SCALE GENOMIC DNA]</scope>
    <source>
        <strain evidence="10">CGMCC 4.7397</strain>
    </source>
</reference>
<keyword evidence="6" id="KW-0686">Riboflavin biosynthesis</keyword>
<evidence type="ECO:0000256" key="5">
    <source>
        <dbReference type="ARBA" id="ARBA00012153"/>
    </source>
</evidence>
<dbReference type="SUPFAM" id="SSF55821">
    <property type="entry name" value="YrdC/RibB"/>
    <property type="match status" value="1"/>
</dbReference>
<keyword evidence="9" id="KW-0456">Lyase</keyword>
<dbReference type="Proteomes" id="UP001596119">
    <property type="component" value="Unassembled WGS sequence"/>
</dbReference>
<sequence length="377" mass="38813">MSAQPEAATLVDRVGPAVAALRAGRPVLVADDAGRENEYDVILPAALAEPRWTAWAVRHTSGLLCAPLSAERADALALDPMVRDNRDPRGTAYTVSVDAAHGVGTGISAKDRARTARVLADPASGPADLVRPGHLLPLRARAGGVVARPGHTEAGVDLCRLAGLPPVALIAELVGDGTGMAGSEDAALLAARYDLPVLDIAELVDHRLRFGDGERGRVTRAATTRLPTEHGPLDAVGYRDEVTGTEHVALVGRGPASRPLVAVHAECVSGDVFGALTCDCAGRFAESAALVAREGGILVYLRRPGARAVGAPGRHTWTPADDGAAGAILADLGQRAVRLLPGPASAVRLARPDLAVLPVPAPTSGPAPRPVRLLEIS</sequence>
<evidence type="ECO:0000256" key="2">
    <source>
        <dbReference type="ARBA" id="ARBA00002284"/>
    </source>
</evidence>
<dbReference type="EMBL" id="JBHSQK010000074">
    <property type="protein sequence ID" value="MFC5951544.1"/>
    <property type="molecule type" value="Genomic_DNA"/>
</dbReference>
<keyword evidence="10" id="KW-1185">Reference proteome</keyword>
<dbReference type="InterPro" id="IPR017945">
    <property type="entry name" value="DHBP_synth_RibB-like_a/b_dom"/>
</dbReference>
<evidence type="ECO:0000256" key="1">
    <source>
        <dbReference type="ARBA" id="ARBA00000141"/>
    </source>
</evidence>
<proteinExistence type="inferred from homology"/>
<keyword evidence="7" id="KW-0479">Metal-binding</keyword>
<dbReference type="RefSeq" id="WP_379569593.1">
    <property type="nucleotide sequence ID" value="NZ_JBHSQK010000074.1"/>
</dbReference>
<dbReference type="Pfam" id="PF00925">
    <property type="entry name" value="GTP_cyclohydro2"/>
    <property type="match status" value="1"/>
</dbReference>
<comment type="caution">
    <text evidence="9">The sequence shown here is derived from an EMBL/GenBank/DDBJ whole genome shotgun (WGS) entry which is preliminary data.</text>
</comment>
<dbReference type="InterPro" id="IPR000422">
    <property type="entry name" value="DHBP_synthase_RibB"/>
</dbReference>
<evidence type="ECO:0000259" key="8">
    <source>
        <dbReference type="Pfam" id="PF00925"/>
    </source>
</evidence>
<comment type="pathway">
    <text evidence="3">Cofactor biosynthesis; riboflavin biosynthesis; 2-hydroxy-3-oxobutyl phosphate from D-ribulose 5-phosphate: step 1/1.</text>
</comment>
<protein>
    <recommendedName>
        <fullName evidence="5">3,4-dihydroxy-2-butanone-4-phosphate synthase</fullName>
        <ecNumber evidence="5">4.1.99.12</ecNumber>
    </recommendedName>
</protein>
<feature type="domain" description="GTP cyclohydrolase II" evidence="8">
    <location>
        <begin position="220"/>
        <end position="310"/>
    </location>
</feature>